<evidence type="ECO:0008006" key="5">
    <source>
        <dbReference type="Google" id="ProtNLM"/>
    </source>
</evidence>
<comment type="caution">
    <text evidence="3">The sequence shown here is derived from an EMBL/GenBank/DDBJ whole genome shotgun (WGS) entry which is preliminary data.</text>
</comment>
<accession>A0ABQ8JWP7</accession>
<keyword evidence="2" id="KW-1133">Transmembrane helix</keyword>
<evidence type="ECO:0000256" key="1">
    <source>
        <dbReference type="SAM" id="MobiDB-lite"/>
    </source>
</evidence>
<dbReference type="SUPFAM" id="SSF48371">
    <property type="entry name" value="ARM repeat"/>
    <property type="match status" value="1"/>
</dbReference>
<feature type="transmembrane region" description="Helical" evidence="2">
    <location>
        <begin position="119"/>
        <end position="139"/>
    </location>
</feature>
<dbReference type="InterPro" id="IPR016024">
    <property type="entry name" value="ARM-type_fold"/>
</dbReference>
<keyword evidence="2" id="KW-0472">Membrane</keyword>
<evidence type="ECO:0000313" key="3">
    <source>
        <dbReference type="EMBL" id="KAH9427048.1"/>
    </source>
</evidence>
<protein>
    <recommendedName>
        <fullName evidence="5">Proline-, glutamic acid- and leucine-rich protein 1-like</fullName>
    </recommendedName>
</protein>
<dbReference type="EMBL" id="NJHN03000002">
    <property type="protein sequence ID" value="KAH9427048.1"/>
    <property type="molecule type" value="Genomic_DNA"/>
</dbReference>
<feature type="region of interest" description="Disordered" evidence="1">
    <location>
        <begin position="669"/>
        <end position="705"/>
    </location>
</feature>
<sequence length="705" mass="81406">MDSNHFEISLSDKYKSQLKDIKSNLISGDRRLAVILLDKIIPHIDTDLFLEHVLFLLQNLVKNLETSNDQDDQILCIRALNQILIKIYDVNIPNFTRELGLTIIPNMIKRLMQFRSYEVVYAANCLSILATLFPTLIAANRQAIEKRIFQLVDSIQQSENDNHELLKLLGFCYCKIYLSGPTALMTRWREIISKLINSFLTFAKHPVFSHIMKPIKMFYFNDSGPLEMFISDNKSEYSLAMTKKLYFISAVLCSAITGQFQMKLPLPIEAIIECLNLMMIISTTKSPTNSQQEKEPNIHTSSIILQNVFIILRALIITCQSNILCYSRLIIHIVNVTIEWMKQQPLAISTQSHLFSELRCSVLKFLTDYFETLRLNTCLSNTEFEIILNFILEKIPIIESVPFDDDSSNTIYSIRCLNSLINNSSNIVDKSSWRKIQNLVIPTLFQIYRKWFCLNNSYKKNICRQELLETVRLILINLDVENDVPLEAIISVMEEANRLENSSKIRQLITSTIHLTNYVLLSRIPIKNEMLELNSTETDENSIIFDHHLENDQKRKAIDDDEKELDMELIPSSSKQLKTLIEIVNDDGITMEESNNDKQQQNMNNSQMEIDMNDEKSKSSEIVDSSNNDDDEEVVIPSSSQQLMSITNNINESSNDQQQQQSNEQITITIEDSSDDDDDEQIMVDKKKSNETKNNVKMTMKYHLH</sequence>
<reference evidence="3 4" key="1">
    <citation type="journal article" date="2018" name="J. Allergy Clin. Immunol.">
        <title>High-quality assembly of Dermatophagoides pteronyssinus genome and transcriptome reveals a wide range of novel allergens.</title>
        <authorList>
            <person name="Liu X.Y."/>
            <person name="Yang K.Y."/>
            <person name="Wang M.Q."/>
            <person name="Kwok J.S."/>
            <person name="Zeng X."/>
            <person name="Yang Z."/>
            <person name="Xiao X.J."/>
            <person name="Lau C.P."/>
            <person name="Li Y."/>
            <person name="Huang Z.M."/>
            <person name="Ba J.G."/>
            <person name="Yim A.K."/>
            <person name="Ouyang C.Y."/>
            <person name="Ngai S.M."/>
            <person name="Chan T.F."/>
            <person name="Leung E.L."/>
            <person name="Liu L."/>
            <person name="Liu Z.G."/>
            <person name="Tsui S.K."/>
        </authorList>
    </citation>
    <scope>NUCLEOTIDE SEQUENCE [LARGE SCALE GENOMIC DNA]</scope>
    <source>
        <strain evidence="3">Derp</strain>
    </source>
</reference>
<dbReference type="Proteomes" id="UP000887458">
    <property type="component" value="Unassembled WGS sequence"/>
</dbReference>
<evidence type="ECO:0000313" key="4">
    <source>
        <dbReference type="Proteomes" id="UP000887458"/>
    </source>
</evidence>
<proteinExistence type="predicted"/>
<evidence type="ECO:0000256" key="2">
    <source>
        <dbReference type="SAM" id="Phobius"/>
    </source>
</evidence>
<reference evidence="3 4" key="2">
    <citation type="journal article" date="2022" name="Mol. Biol. Evol.">
        <title>Comparative Genomics Reveals Insights into the Divergent Evolution of Astigmatic Mites and Household Pest Adaptations.</title>
        <authorList>
            <person name="Xiong Q."/>
            <person name="Wan A.T."/>
            <person name="Liu X."/>
            <person name="Fung C.S."/>
            <person name="Xiao X."/>
            <person name="Malainual N."/>
            <person name="Hou J."/>
            <person name="Wang L."/>
            <person name="Wang M."/>
            <person name="Yang K.Y."/>
            <person name="Cui Y."/>
            <person name="Leung E.L."/>
            <person name="Nong W."/>
            <person name="Shin S.K."/>
            <person name="Au S.W."/>
            <person name="Jeong K.Y."/>
            <person name="Chew F.T."/>
            <person name="Hui J.H."/>
            <person name="Leung T.F."/>
            <person name="Tungtrongchitr A."/>
            <person name="Zhong N."/>
            <person name="Liu Z."/>
            <person name="Tsui S.K."/>
        </authorList>
    </citation>
    <scope>NUCLEOTIDE SEQUENCE [LARGE SCALE GENOMIC DNA]</scope>
    <source>
        <strain evidence="3">Derp</strain>
    </source>
</reference>
<feature type="region of interest" description="Disordered" evidence="1">
    <location>
        <begin position="612"/>
        <end position="636"/>
    </location>
</feature>
<feature type="compositionally biased region" description="Acidic residues" evidence="1">
    <location>
        <begin position="672"/>
        <end position="682"/>
    </location>
</feature>
<keyword evidence="4" id="KW-1185">Reference proteome</keyword>
<name>A0ABQ8JWP7_DERPT</name>
<organism evidence="3 4">
    <name type="scientific">Dermatophagoides pteronyssinus</name>
    <name type="common">European house dust mite</name>
    <dbReference type="NCBI Taxonomy" id="6956"/>
    <lineage>
        <taxon>Eukaryota</taxon>
        <taxon>Metazoa</taxon>
        <taxon>Ecdysozoa</taxon>
        <taxon>Arthropoda</taxon>
        <taxon>Chelicerata</taxon>
        <taxon>Arachnida</taxon>
        <taxon>Acari</taxon>
        <taxon>Acariformes</taxon>
        <taxon>Sarcoptiformes</taxon>
        <taxon>Astigmata</taxon>
        <taxon>Psoroptidia</taxon>
        <taxon>Analgoidea</taxon>
        <taxon>Pyroglyphidae</taxon>
        <taxon>Dermatophagoidinae</taxon>
        <taxon>Dermatophagoides</taxon>
    </lineage>
</organism>
<gene>
    <name evidence="3" type="ORF">DERP_014949</name>
</gene>
<keyword evidence="2" id="KW-0812">Transmembrane</keyword>